<dbReference type="InterPro" id="IPR004606">
    <property type="entry name" value="Mop_domain"/>
</dbReference>
<organism evidence="4 5">
    <name type="scientific">Caballeronia telluris</name>
    <dbReference type="NCBI Taxonomy" id="326475"/>
    <lineage>
        <taxon>Bacteria</taxon>
        <taxon>Pseudomonadati</taxon>
        <taxon>Pseudomonadota</taxon>
        <taxon>Betaproteobacteria</taxon>
        <taxon>Burkholderiales</taxon>
        <taxon>Burkholderiaceae</taxon>
        <taxon>Caballeronia</taxon>
    </lineage>
</organism>
<dbReference type="STRING" id="326475.AWB66_03051"/>
<dbReference type="Pfam" id="PF03459">
    <property type="entry name" value="TOBE"/>
    <property type="match status" value="1"/>
</dbReference>
<comment type="caution">
    <text evidence="4">The sequence shown here is derived from an EMBL/GenBank/DDBJ whole genome shotgun (WGS) entry which is preliminary data.</text>
</comment>
<evidence type="ECO:0000259" key="3">
    <source>
        <dbReference type="PROSITE" id="PS51866"/>
    </source>
</evidence>
<reference evidence="4" key="1">
    <citation type="submission" date="2016-01" db="EMBL/GenBank/DDBJ databases">
        <authorList>
            <person name="Peeters Charlotte."/>
        </authorList>
    </citation>
    <scope>NUCLEOTIDE SEQUENCE</scope>
    <source>
        <strain evidence="4">LMG 22936</strain>
    </source>
</reference>
<evidence type="ECO:0000313" key="5">
    <source>
        <dbReference type="Proteomes" id="UP000054717"/>
    </source>
</evidence>
<feature type="domain" description="Mop" evidence="3">
    <location>
        <begin position="5"/>
        <end position="70"/>
    </location>
</feature>
<dbReference type="InterPro" id="IPR008995">
    <property type="entry name" value="Mo/tungstate-bd_C_term_dom"/>
</dbReference>
<dbReference type="Gene3D" id="2.40.50.100">
    <property type="match status" value="1"/>
</dbReference>
<dbReference type="NCBIfam" id="TIGR00638">
    <property type="entry name" value="Mop"/>
    <property type="match status" value="1"/>
</dbReference>
<evidence type="ECO:0000313" key="4">
    <source>
        <dbReference type="EMBL" id="SAL55900.1"/>
    </source>
</evidence>
<evidence type="ECO:0000256" key="1">
    <source>
        <dbReference type="ARBA" id="ARBA00022505"/>
    </source>
</evidence>
<dbReference type="AlphaFoldDB" id="A0A158IIR3"/>
<evidence type="ECO:0000256" key="2">
    <source>
        <dbReference type="PROSITE-ProRule" id="PRU01213"/>
    </source>
</evidence>
<keyword evidence="5" id="KW-1185">Reference proteome</keyword>
<dbReference type="EMBL" id="FCNZ02000010">
    <property type="protein sequence ID" value="SAL55900.1"/>
    <property type="molecule type" value="Genomic_DNA"/>
</dbReference>
<sequence length="71" mass="7582">MTITAINVRNQFRGKVKEIIRGPVVSEVDVDTPFGIVTSVITTRSIDELALAVGTEVVALVKSTEVSIALI</sequence>
<keyword evidence="1 2" id="KW-0500">Molybdenum</keyword>
<dbReference type="PROSITE" id="PS51866">
    <property type="entry name" value="MOP"/>
    <property type="match status" value="1"/>
</dbReference>
<accession>A0A158IIR3</accession>
<dbReference type="Proteomes" id="UP000054717">
    <property type="component" value="Unassembled WGS sequence"/>
</dbReference>
<dbReference type="RefSeq" id="WP_087631089.1">
    <property type="nucleotide sequence ID" value="NZ_FCNZ02000010.1"/>
</dbReference>
<gene>
    <name evidence="4" type="ORF">AWB66_03051</name>
</gene>
<dbReference type="GO" id="GO:0015689">
    <property type="term" value="P:molybdate ion transport"/>
    <property type="evidence" value="ECO:0007669"/>
    <property type="project" value="InterPro"/>
</dbReference>
<proteinExistence type="predicted"/>
<protein>
    <submittedName>
        <fullName evidence="4">Molybdenum-pterin binding protein</fullName>
    </submittedName>
</protein>
<name>A0A158IIR3_9BURK</name>
<dbReference type="InterPro" id="IPR005116">
    <property type="entry name" value="Transp-assoc_OB_typ1"/>
</dbReference>
<dbReference type="SUPFAM" id="SSF50331">
    <property type="entry name" value="MOP-like"/>
    <property type="match status" value="1"/>
</dbReference>